<dbReference type="GO" id="GO:0003700">
    <property type="term" value="F:DNA-binding transcription factor activity"/>
    <property type="evidence" value="ECO:0007669"/>
    <property type="project" value="TreeGrafter"/>
</dbReference>
<dbReference type="AlphaFoldDB" id="A0A191ZHW1"/>
<dbReference type="Pfam" id="PF07883">
    <property type="entry name" value="Cupin_2"/>
    <property type="match status" value="1"/>
</dbReference>
<organism evidence="3 4">
    <name type="scientific">Halothiobacillus diazotrophicus</name>
    <dbReference type="NCBI Taxonomy" id="1860122"/>
    <lineage>
        <taxon>Bacteria</taxon>
        <taxon>Pseudomonadati</taxon>
        <taxon>Pseudomonadota</taxon>
        <taxon>Gammaproteobacteria</taxon>
        <taxon>Chromatiales</taxon>
        <taxon>Halothiobacillaceae</taxon>
        <taxon>Halothiobacillus</taxon>
    </lineage>
</organism>
<gene>
    <name evidence="3" type="ORF">A9404_08870</name>
</gene>
<dbReference type="Gene3D" id="1.10.260.40">
    <property type="entry name" value="lambda repressor-like DNA-binding domains"/>
    <property type="match status" value="1"/>
</dbReference>
<dbReference type="SUPFAM" id="SSF51182">
    <property type="entry name" value="RmlC-like cupins"/>
    <property type="match status" value="1"/>
</dbReference>
<dbReference type="PANTHER" id="PTHR46797:SF11">
    <property type="entry name" value="HTH-TYPE TRANSCRIPTIONAL REGULATOR PUUR"/>
    <property type="match status" value="1"/>
</dbReference>
<dbReference type="SUPFAM" id="SSF47413">
    <property type="entry name" value="lambda repressor-like DNA-binding domains"/>
    <property type="match status" value="1"/>
</dbReference>
<dbReference type="PROSITE" id="PS50943">
    <property type="entry name" value="HTH_CROC1"/>
    <property type="match status" value="1"/>
</dbReference>
<dbReference type="GO" id="GO:0005829">
    <property type="term" value="C:cytosol"/>
    <property type="evidence" value="ECO:0007669"/>
    <property type="project" value="TreeGrafter"/>
</dbReference>
<dbReference type="CDD" id="cd00093">
    <property type="entry name" value="HTH_XRE"/>
    <property type="match status" value="1"/>
</dbReference>
<dbReference type="STRING" id="1860122.A9404_08870"/>
<evidence type="ECO:0000313" key="4">
    <source>
        <dbReference type="Proteomes" id="UP000078596"/>
    </source>
</evidence>
<dbReference type="InterPro" id="IPR050807">
    <property type="entry name" value="TransReg_Diox_bact_type"/>
</dbReference>
<keyword evidence="1" id="KW-0238">DNA-binding</keyword>
<protein>
    <submittedName>
        <fullName evidence="3">XRE family transcriptional regulator</fullName>
    </submittedName>
</protein>
<dbReference type="OrthoDB" id="9814751at2"/>
<dbReference type="InterPro" id="IPR010982">
    <property type="entry name" value="Lambda_DNA-bd_dom_sf"/>
</dbReference>
<dbReference type="PANTHER" id="PTHR46797">
    <property type="entry name" value="HTH-TYPE TRANSCRIPTIONAL REGULATOR"/>
    <property type="match status" value="1"/>
</dbReference>
<dbReference type="Proteomes" id="UP000078596">
    <property type="component" value="Chromosome"/>
</dbReference>
<dbReference type="InterPro" id="IPR011051">
    <property type="entry name" value="RmlC_Cupin_sf"/>
</dbReference>
<reference evidence="3 4" key="1">
    <citation type="submission" date="2016-06" db="EMBL/GenBank/DDBJ databases">
        <title>Insight into the functional genes involving in sulfur oxidation in Pearl River water.</title>
        <authorList>
            <person name="Luo J."/>
            <person name="Tan X."/>
            <person name="Lin W."/>
        </authorList>
    </citation>
    <scope>NUCLEOTIDE SEQUENCE [LARGE SCALE GENOMIC DNA]</scope>
    <source>
        <strain evidence="3 4">LS2</strain>
    </source>
</reference>
<feature type="domain" description="HTH cro/C1-type" evidence="2">
    <location>
        <begin position="9"/>
        <end position="63"/>
    </location>
</feature>
<accession>A0A191ZHW1</accession>
<dbReference type="SMART" id="SM00530">
    <property type="entry name" value="HTH_XRE"/>
    <property type="match status" value="1"/>
</dbReference>
<name>A0A191ZHW1_9GAMM</name>
<proteinExistence type="predicted"/>
<keyword evidence="4" id="KW-1185">Reference proteome</keyword>
<dbReference type="KEGG" id="haz:A9404_08870"/>
<dbReference type="Pfam" id="PF01381">
    <property type="entry name" value="HTH_3"/>
    <property type="match status" value="1"/>
</dbReference>
<dbReference type="CDD" id="cd02209">
    <property type="entry name" value="cupin_XRE_C"/>
    <property type="match status" value="1"/>
</dbReference>
<evidence type="ECO:0000256" key="1">
    <source>
        <dbReference type="ARBA" id="ARBA00023125"/>
    </source>
</evidence>
<dbReference type="GO" id="GO:0003677">
    <property type="term" value="F:DNA binding"/>
    <property type="evidence" value="ECO:0007669"/>
    <property type="project" value="UniProtKB-KW"/>
</dbReference>
<dbReference type="InterPro" id="IPR001387">
    <property type="entry name" value="Cro/C1-type_HTH"/>
</dbReference>
<dbReference type="EMBL" id="CP016027">
    <property type="protein sequence ID" value="ANJ67481.1"/>
    <property type="molecule type" value="Genomic_DNA"/>
</dbReference>
<dbReference type="RefSeq" id="WP_066100436.1">
    <property type="nucleotide sequence ID" value="NZ_CP016027.1"/>
</dbReference>
<sequence length="184" mass="20054">MEQDVGFRLRLVRLRHQLSQRALAKRTGVAHATISLIESGRTSPSVSALKRILAGIPMTLAEFFSDELPPAESDIFYRAAELTEISGGDGISYRQIGSARAGHALQILFEHYDVGADTGLNMLHHEGEEGGVILSGQLEVTVGEATRVLKAGDAYYFNSRQPHRFRNVGKEPCTLVSSCSPPSF</sequence>
<dbReference type="Gene3D" id="2.60.120.10">
    <property type="entry name" value="Jelly Rolls"/>
    <property type="match status" value="1"/>
</dbReference>
<dbReference type="InterPro" id="IPR014710">
    <property type="entry name" value="RmlC-like_jellyroll"/>
</dbReference>
<dbReference type="InterPro" id="IPR013096">
    <property type="entry name" value="Cupin_2"/>
</dbReference>
<evidence type="ECO:0000259" key="2">
    <source>
        <dbReference type="PROSITE" id="PS50943"/>
    </source>
</evidence>
<evidence type="ECO:0000313" key="3">
    <source>
        <dbReference type="EMBL" id="ANJ67481.1"/>
    </source>
</evidence>